<evidence type="ECO:0000256" key="2">
    <source>
        <dbReference type="SAM" id="Phobius"/>
    </source>
</evidence>
<name>A0A7G1IJU2_MYCKA</name>
<dbReference type="PANTHER" id="PTHR39456:SF1">
    <property type="entry name" value="METAL-DEPENDENT HYDROLASE"/>
    <property type="match status" value="1"/>
</dbReference>
<keyword evidence="2" id="KW-1133">Transmembrane helix</keyword>
<evidence type="ECO:0000313" key="3">
    <source>
        <dbReference type="EMBL" id="BCI91286.1"/>
    </source>
</evidence>
<keyword evidence="2" id="KW-0812">Transmembrane</keyword>
<protein>
    <recommendedName>
        <fullName evidence="5">Metal-dependent hydrolase family protein</fullName>
    </recommendedName>
</protein>
<dbReference type="AlphaFoldDB" id="A0A7G1IJU2"/>
<dbReference type="Pfam" id="PF10118">
    <property type="entry name" value="Metal_hydrol"/>
    <property type="match status" value="1"/>
</dbReference>
<dbReference type="PANTHER" id="PTHR39456">
    <property type="entry name" value="METAL-DEPENDENT HYDROLASE"/>
    <property type="match status" value="1"/>
</dbReference>
<evidence type="ECO:0008006" key="5">
    <source>
        <dbReference type="Google" id="ProtNLM"/>
    </source>
</evidence>
<feature type="transmembrane region" description="Helical" evidence="2">
    <location>
        <begin position="197"/>
        <end position="217"/>
    </location>
</feature>
<reference evidence="3 4" key="1">
    <citation type="submission" date="2020-07" db="EMBL/GenBank/DDBJ databases">
        <title>Mycobacterium kansasii (former subtype) with zoonotic potential isolated from diseased indoor pet cat, Japan.</title>
        <authorList>
            <person name="Fukano H."/>
            <person name="Terazono T."/>
            <person name="Hoshino Y."/>
        </authorList>
    </citation>
    <scope>NUCLEOTIDE SEQUENCE [LARGE SCALE GENOMIC DNA]</scope>
    <source>
        <strain evidence="3 4">Kuro-I</strain>
    </source>
</reference>
<gene>
    <name evidence="3" type="ORF">NIIDMKKI_64920</name>
</gene>
<proteinExistence type="predicted"/>
<evidence type="ECO:0000313" key="4">
    <source>
        <dbReference type="Proteomes" id="UP000516380"/>
    </source>
</evidence>
<feature type="region of interest" description="Disordered" evidence="1">
    <location>
        <begin position="287"/>
        <end position="332"/>
    </location>
</feature>
<dbReference type="EMBL" id="AP023343">
    <property type="protein sequence ID" value="BCI91286.1"/>
    <property type="molecule type" value="Genomic_DNA"/>
</dbReference>
<organism evidence="3 4">
    <name type="scientific">Mycobacterium kansasii</name>
    <dbReference type="NCBI Taxonomy" id="1768"/>
    <lineage>
        <taxon>Bacteria</taxon>
        <taxon>Bacillati</taxon>
        <taxon>Actinomycetota</taxon>
        <taxon>Actinomycetes</taxon>
        <taxon>Mycobacteriales</taxon>
        <taxon>Mycobacteriaceae</taxon>
        <taxon>Mycobacterium</taxon>
    </lineage>
</organism>
<evidence type="ECO:0000256" key="1">
    <source>
        <dbReference type="SAM" id="MobiDB-lite"/>
    </source>
</evidence>
<keyword evidence="4" id="KW-1185">Reference proteome</keyword>
<sequence length="392" mass="45423">MTAVEEKRHDGYPTHRRKVRFDWSRTPLHWVPGDPFSTHMLNELHLLLPAGERWFIRVVDEAAPLVDDPELEAAIKPFIQQESWHAWAHQVVLDHLAEQGIDTQPYTQLEKWLAKLGNQRSNWPQPLQRWWLYRRVADVAALEHFTAVLGQWVIQNRGLDYAGTDPVMLDLLRWHGAEEIEHRSLVFDVYQNICGNYVIRAFSMLMTAPLFVSWWIAGARYLMANDPTIDAKWRWRDWLRAARQYKLPGPWRILVTVPLRYLRPSHHPSTEASTQMAMDYLEHSPAATAAREKAARAQPDPDDDHSPGESGKVSRPATRQDGRLQSGNLAALRRHPADDVRVRHCRADFSGHVLLVAAGSDHEVGVLDRALRHLRRRDDRARPHRRRRGQAR</sequence>
<keyword evidence="2" id="KW-0472">Membrane</keyword>
<accession>A0A7G1IJU2</accession>
<dbReference type="InterPro" id="IPR016516">
    <property type="entry name" value="UCP07580"/>
</dbReference>
<dbReference type="Proteomes" id="UP000516380">
    <property type="component" value="Chromosome"/>
</dbReference>